<keyword evidence="4" id="KW-1003">Cell membrane</keyword>
<proteinExistence type="inferred from homology"/>
<keyword evidence="7 20" id="KW-0808">Transferase</keyword>
<keyword evidence="15" id="KW-0449">Lipoprotein</keyword>
<dbReference type="GO" id="GO:0051240">
    <property type="term" value="P:positive regulation of multicellular organismal process"/>
    <property type="evidence" value="ECO:0007669"/>
    <property type="project" value="UniProtKB-ARBA"/>
</dbReference>
<dbReference type="Pfam" id="PF00018">
    <property type="entry name" value="SH3_1"/>
    <property type="match status" value="1"/>
</dbReference>
<keyword evidence="10 20" id="KW-0418">Kinase</keyword>
<dbReference type="SUPFAM" id="SSF50044">
    <property type="entry name" value="SH3-domain"/>
    <property type="match status" value="1"/>
</dbReference>
<evidence type="ECO:0000256" key="10">
    <source>
        <dbReference type="ARBA" id="ARBA00022777"/>
    </source>
</evidence>
<evidence type="ECO:0000256" key="4">
    <source>
        <dbReference type="ARBA" id="ARBA00022475"/>
    </source>
</evidence>
<dbReference type="FunFam" id="1.10.510.10:FF:000553">
    <property type="entry name" value="Tyrosine-protein kinase"/>
    <property type="match status" value="1"/>
</dbReference>
<dbReference type="Gene3D" id="2.30.30.40">
    <property type="entry name" value="SH3 Domains"/>
    <property type="match status" value="1"/>
</dbReference>
<evidence type="ECO:0000256" key="5">
    <source>
        <dbReference type="ARBA" id="ARBA00022490"/>
    </source>
</evidence>
<dbReference type="GO" id="GO:0005829">
    <property type="term" value="C:cytosol"/>
    <property type="evidence" value="ECO:0007669"/>
    <property type="project" value="UniProtKB-SubCell"/>
</dbReference>
<evidence type="ECO:0000259" key="23">
    <source>
        <dbReference type="PROSITE" id="PS50002"/>
    </source>
</evidence>
<dbReference type="InterPro" id="IPR020635">
    <property type="entry name" value="Tyr_kinase_cat_dom"/>
</dbReference>
<keyword evidence="9 19" id="KW-0547">Nucleotide-binding</keyword>
<dbReference type="Pfam" id="PF07714">
    <property type="entry name" value="PK_Tyr_Ser-Thr"/>
    <property type="match status" value="1"/>
</dbReference>
<evidence type="ECO:0000313" key="26">
    <source>
        <dbReference type="Proteomes" id="UP000314985"/>
    </source>
</evidence>
<dbReference type="InterPro" id="IPR011009">
    <property type="entry name" value="Kinase-like_dom_sf"/>
</dbReference>
<dbReference type="Proteomes" id="UP000694571">
    <property type="component" value="Unplaced"/>
</dbReference>
<evidence type="ECO:0000256" key="9">
    <source>
        <dbReference type="ARBA" id="ARBA00022741"/>
    </source>
</evidence>
<dbReference type="InterPro" id="IPR000980">
    <property type="entry name" value="SH2"/>
</dbReference>
<dbReference type="CDD" id="cd12005">
    <property type="entry name" value="SH3_Lck"/>
    <property type="match status" value="1"/>
</dbReference>
<dbReference type="SUPFAM" id="SSF55550">
    <property type="entry name" value="SH2 domain"/>
    <property type="match status" value="1"/>
</dbReference>
<keyword evidence="3 18" id="KW-0728">SH3 domain</keyword>
<dbReference type="PROSITE" id="PS50002">
    <property type="entry name" value="SH3"/>
    <property type="match status" value="1"/>
</dbReference>
<protein>
    <recommendedName>
        <fullName evidence="20">Tyrosine-protein kinase</fullName>
        <ecNumber evidence="20">2.7.10.2</ecNumber>
    </recommendedName>
</protein>
<gene>
    <name evidence="25" type="primary">LCK</name>
</gene>
<dbReference type="PROSITE" id="PS00109">
    <property type="entry name" value="PROTEIN_KINASE_TYR"/>
    <property type="match status" value="1"/>
</dbReference>
<keyword evidence="6" id="KW-0597">Phosphoprotein</keyword>
<dbReference type="Proteomes" id="UP000694722">
    <property type="component" value="Unplaced"/>
</dbReference>
<dbReference type="FunFam" id="2.30.30.40:FF:000152">
    <property type="entry name" value="Tyrosine-protein kinase"/>
    <property type="match status" value="1"/>
</dbReference>
<dbReference type="Ensembl" id="ENSSSCT00045069028.1">
    <property type="protein sequence ID" value="ENSSSCP00045049185.1"/>
    <property type="gene ID" value="ENSSSCG00045039586.1"/>
</dbReference>
<dbReference type="Proteomes" id="UP000694570">
    <property type="component" value="Unplaced"/>
</dbReference>
<evidence type="ECO:0000256" key="7">
    <source>
        <dbReference type="ARBA" id="ARBA00022679"/>
    </source>
</evidence>
<dbReference type="Pfam" id="PF00017">
    <property type="entry name" value="SH2"/>
    <property type="match status" value="1"/>
</dbReference>
<evidence type="ECO:0000313" key="25">
    <source>
        <dbReference type="Ensembl" id="ENSSSCP00070046992.1"/>
    </source>
</evidence>
<dbReference type="InterPro" id="IPR036860">
    <property type="entry name" value="SH2_dom_sf"/>
</dbReference>
<evidence type="ECO:0000256" key="1">
    <source>
        <dbReference type="ARBA" id="ARBA00004342"/>
    </source>
</evidence>
<evidence type="ECO:0000256" key="13">
    <source>
        <dbReference type="ARBA" id="ARBA00023137"/>
    </source>
</evidence>
<dbReference type="EC" id="2.7.10.2" evidence="20"/>
<dbReference type="SMART" id="SM00252">
    <property type="entry name" value="SH2"/>
    <property type="match status" value="1"/>
</dbReference>
<evidence type="ECO:0000256" key="11">
    <source>
        <dbReference type="ARBA" id="ARBA00022840"/>
    </source>
</evidence>
<dbReference type="SUPFAM" id="SSF56112">
    <property type="entry name" value="Protein kinase-like (PK-like)"/>
    <property type="match status" value="1"/>
</dbReference>
<evidence type="ECO:0000259" key="24">
    <source>
        <dbReference type="PROSITE" id="PS50011"/>
    </source>
</evidence>
<dbReference type="InterPro" id="IPR001245">
    <property type="entry name" value="Ser-Thr/Tyr_kinase_cat_dom"/>
</dbReference>
<evidence type="ECO:0000256" key="12">
    <source>
        <dbReference type="ARBA" id="ARBA00023136"/>
    </source>
</evidence>
<dbReference type="Ensembl" id="ENSSSCT00070055351.1">
    <property type="protein sequence ID" value="ENSSSCP00070046992.1"/>
    <property type="gene ID" value="ENSSSCG00070027606.1"/>
</dbReference>
<dbReference type="Proteomes" id="UP000694723">
    <property type="component" value="Unplaced"/>
</dbReference>
<dbReference type="PROSITE" id="PS50011">
    <property type="entry name" value="PROTEIN_KINASE_DOM"/>
    <property type="match status" value="1"/>
</dbReference>
<feature type="region of interest" description="Disordered" evidence="21">
    <location>
        <begin position="213"/>
        <end position="237"/>
    </location>
</feature>
<dbReference type="PROSITE" id="PS50001">
    <property type="entry name" value="SH2"/>
    <property type="match status" value="1"/>
</dbReference>
<keyword evidence="5" id="KW-0963">Cytoplasm</keyword>
<keyword evidence="12" id="KW-0472">Membrane</keyword>
<feature type="binding site" evidence="19">
    <location>
        <position position="371"/>
    </location>
    <ligand>
        <name>ATP</name>
        <dbReference type="ChEBI" id="CHEBI:30616"/>
    </ligand>
</feature>
<dbReference type="Proteomes" id="UP000694728">
    <property type="component" value="Unplaced"/>
</dbReference>
<evidence type="ECO:0000256" key="3">
    <source>
        <dbReference type="ARBA" id="ARBA00022443"/>
    </source>
</evidence>
<name>A0A4X1VYK5_PIG</name>
<dbReference type="Proteomes" id="UP000694720">
    <property type="component" value="Unplaced"/>
</dbReference>
<dbReference type="Ensembl" id="ENSSSCT00025024693.1">
    <property type="protein sequence ID" value="ENSSSCP00025010431.1"/>
    <property type="gene ID" value="ENSSSCG00025018192.1"/>
</dbReference>
<dbReference type="PRINTS" id="PR00401">
    <property type="entry name" value="SH2DOMAIN"/>
</dbReference>
<evidence type="ECO:0000256" key="21">
    <source>
        <dbReference type="SAM" id="MobiDB-lite"/>
    </source>
</evidence>
<comment type="catalytic activity">
    <reaction evidence="16 20">
        <text>L-tyrosyl-[protein] + ATP = O-phospho-L-tyrosyl-[protein] + ADP + H(+)</text>
        <dbReference type="Rhea" id="RHEA:10596"/>
        <dbReference type="Rhea" id="RHEA-COMP:10136"/>
        <dbReference type="Rhea" id="RHEA-COMP:20101"/>
        <dbReference type="ChEBI" id="CHEBI:15378"/>
        <dbReference type="ChEBI" id="CHEBI:30616"/>
        <dbReference type="ChEBI" id="CHEBI:46858"/>
        <dbReference type="ChEBI" id="CHEBI:61978"/>
        <dbReference type="ChEBI" id="CHEBI:456216"/>
        <dbReference type="EC" id="2.7.10.2"/>
    </reaction>
</comment>
<dbReference type="Ensembl" id="ENSSSCT00040074797.1">
    <property type="protein sequence ID" value="ENSSSCP00040032092.1"/>
    <property type="gene ID" value="ENSSSCG00040055082.1"/>
</dbReference>
<accession>A0A4X1VYK5</accession>
<dbReference type="Ensembl" id="ENSSSCT00050061554.1">
    <property type="protein sequence ID" value="ENSSSCP00050026461.1"/>
    <property type="gene ID" value="ENSSSCG00050045217.1"/>
</dbReference>
<dbReference type="InterPro" id="IPR035749">
    <property type="entry name" value="Lck_SH3"/>
</dbReference>
<dbReference type="InterPro" id="IPR000719">
    <property type="entry name" value="Prot_kinase_dom"/>
</dbReference>
<dbReference type="GO" id="GO:0004715">
    <property type="term" value="F:non-membrane spanning protein tyrosine kinase activity"/>
    <property type="evidence" value="ECO:0007669"/>
    <property type="project" value="UniProtKB-EC"/>
</dbReference>
<dbReference type="PRINTS" id="PR00109">
    <property type="entry name" value="TYRKINASE"/>
</dbReference>
<dbReference type="Proteomes" id="UP000694727">
    <property type="component" value="Unplaced"/>
</dbReference>
<dbReference type="PANTHER" id="PTHR24418">
    <property type="entry name" value="TYROSINE-PROTEIN KINASE"/>
    <property type="match status" value="1"/>
</dbReference>
<dbReference type="InterPro" id="IPR017441">
    <property type="entry name" value="Protein_kinase_ATP_BS"/>
</dbReference>
<dbReference type="PRINTS" id="PR00452">
    <property type="entry name" value="SH3DOMAIN"/>
</dbReference>
<feature type="domain" description="Protein kinase" evidence="24">
    <location>
        <begin position="343"/>
        <end position="596"/>
    </location>
</feature>
<dbReference type="Gene3D" id="3.30.200.20">
    <property type="entry name" value="Phosphorylase Kinase, domain 1"/>
    <property type="match status" value="1"/>
</dbReference>
<dbReference type="InterPro" id="IPR008266">
    <property type="entry name" value="Tyr_kinase_AS"/>
</dbReference>
<dbReference type="Gene3D" id="1.10.510.10">
    <property type="entry name" value="Transferase(Phosphotransferase) domain 1"/>
    <property type="match status" value="1"/>
</dbReference>
<dbReference type="SMART" id="SM00219">
    <property type="entry name" value="TyrKc"/>
    <property type="match status" value="1"/>
</dbReference>
<keyword evidence="14" id="KW-0564">Palmitate</keyword>
<reference evidence="25 26" key="1">
    <citation type="submission" date="2017-08" db="EMBL/GenBank/DDBJ databases">
        <title>USMARCv1.0.</title>
        <authorList>
            <person name="Hannum G.I."/>
            <person name="Koren S."/>
            <person name="Schroeder S.G."/>
            <person name="Chin S.C."/>
            <person name="Nonneman D.J."/>
            <person name="Becker S.A."/>
            <person name="Rosen B.D."/>
            <person name="Bickhart D.M."/>
            <person name="Putnam N.H."/>
            <person name="Green R.E."/>
            <person name="Tuggle C.K."/>
            <person name="Liu H."/>
            <person name="Rohrer G.A."/>
            <person name="Warr A."/>
            <person name="Hall R."/>
            <person name="Kim K."/>
            <person name="Hume D.A."/>
            <person name="Talbot R."/>
            <person name="Chow W."/>
            <person name="Howe K."/>
            <person name="Schwartz A.S."/>
            <person name="Watson M."/>
            <person name="Archibald A.L."/>
            <person name="Phillippy A.M."/>
            <person name="Smith T.P.L."/>
        </authorList>
    </citation>
    <scope>NUCLEOTIDE SEQUENCE [LARGE SCALE GENOMIC DNA]</scope>
</reference>
<dbReference type="Ensembl" id="ENSSSCT00035095357.1">
    <property type="protein sequence ID" value="ENSSSCP00035040102.1"/>
    <property type="gene ID" value="ENSSSCG00035070537.1"/>
</dbReference>
<dbReference type="AlphaFoldDB" id="A0A4X1VYK5"/>
<dbReference type="FunFam" id="3.30.505.10:FF:000077">
    <property type="entry name" value="Tyrosine-protein kinase Lck"/>
    <property type="match status" value="1"/>
</dbReference>
<dbReference type="Gene3D" id="3.30.505.10">
    <property type="entry name" value="SH2 domain"/>
    <property type="match status" value="1"/>
</dbReference>
<dbReference type="InterPro" id="IPR035850">
    <property type="entry name" value="Lck_SH2"/>
</dbReference>
<evidence type="ECO:0000256" key="16">
    <source>
        <dbReference type="ARBA" id="ARBA00051245"/>
    </source>
</evidence>
<keyword evidence="17" id="KW-0727">SH2 domain</keyword>
<dbReference type="FunFam" id="3.30.200.20:FF:000036">
    <property type="entry name" value="Tyrosine-protein kinase"/>
    <property type="match status" value="1"/>
</dbReference>
<evidence type="ECO:0000256" key="17">
    <source>
        <dbReference type="PROSITE-ProRule" id="PRU00191"/>
    </source>
</evidence>
<sequence>MGCSCSSNPEDDWMENIDVCENCHYPIVPLDGKATLPMRNGSEVRDPLVTYEGSNPPASPLQDNLVIALHSYEPSHDGDLGFEKGEQLRILEQNGEWWKAQSLTTGLEGFIPFNFVAKANSLEPEPWFFKNLSRKDAERQLLAPGNTHGSFLIRESESTAGSFSLSVRDFDQNQGEVVKHYKIRNLDKGGFYISPRITFPGLHELVHHYTSEPGRMPSDVSEAPSPEPYPPASPKSLSGVPSIHLSMRLPSPQWVRCRTLWPPGSGDSPTPPLPVHFPRWERGGGAREEGGPPMLTALPLLPPRLLLIDSSDGLCTRLNRPCQTQKPQKPWWEDEWEVPRETLKLVERLGAGQFGEVWMGYYNGHTKVAVKSLKQGSMSPDAFLAEANLMKQLQHQRLVRLYAVVTQEPIYIITEYMENGSLVDFLKTSTGIKLTINKLLDMAAQIAEGMAFIEDRNYIHRDLRAANILVSDTLSCKIADFGLARLIEDNEYTAREGAKFPIKWTAPEAINYGTFTIKSDVWSFGILLTEIVTHGRIPYPGMTNTEVIQNLERGYRMVRPDNCPEELYHLMMLCWKERPEERPTFDYLRSVLEDFFTATEGQYQPQP</sequence>
<dbReference type="InterPro" id="IPR001452">
    <property type="entry name" value="SH3_domain"/>
</dbReference>
<feature type="domain" description="SH3" evidence="23">
    <location>
        <begin position="61"/>
        <end position="121"/>
    </location>
</feature>
<comment type="similarity">
    <text evidence="20">Belongs to the protein kinase superfamily. Tyr protein kinase family.</text>
</comment>
<dbReference type="Ensembl" id="ENSSSCT00060080078.1">
    <property type="protein sequence ID" value="ENSSSCP00060034645.1"/>
    <property type="gene ID" value="ENSSSCG00060058699.1"/>
</dbReference>
<comment type="subcellular location">
    <subcellularLocation>
        <location evidence="1">Cell membrane</location>
        <topology evidence="1">Lipid-anchor</topology>
        <orientation evidence="1">Cytoplasmic side</orientation>
    </subcellularLocation>
    <subcellularLocation>
        <location evidence="2">Cytoplasm</location>
        <location evidence="2">Cytosol</location>
    </subcellularLocation>
</comment>
<feature type="domain" description="SH2" evidence="22">
    <location>
        <begin position="127"/>
        <end position="227"/>
    </location>
</feature>
<evidence type="ECO:0000256" key="2">
    <source>
        <dbReference type="ARBA" id="ARBA00004514"/>
    </source>
</evidence>
<evidence type="ECO:0000256" key="15">
    <source>
        <dbReference type="ARBA" id="ARBA00023288"/>
    </source>
</evidence>
<dbReference type="GO" id="GO:0005524">
    <property type="term" value="F:ATP binding"/>
    <property type="evidence" value="ECO:0007669"/>
    <property type="project" value="UniProtKB-UniRule"/>
</dbReference>
<evidence type="ECO:0000259" key="22">
    <source>
        <dbReference type="PROSITE" id="PS50001"/>
    </source>
</evidence>
<evidence type="ECO:0000256" key="18">
    <source>
        <dbReference type="PROSITE-ProRule" id="PRU00192"/>
    </source>
</evidence>
<dbReference type="Proteomes" id="UP000314985">
    <property type="component" value="Chromosome 6"/>
</dbReference>
<evidence type="ECO:0000256" key="19">
    <source>
        <dbReference type="PROSITE-ProRule" id="PRU10141"/>
    </source>
</evidence>
<dbReference type="GO" id="GO:0005886">
    <property type="term" value="C:plasma membrane"/>
    <property type="evidence" value="ECO:0007669"/>
    <property type="project" value="UniProtKB-SubCell"/>
</dbReference>
<evidence type="ECO:0000256" key="6">
    <source>
        <dbReference type="ARBA" id="ARBA00022553"/>
    </source>
</evidence>
<dbReference type="PROSITE" id="PS00107">
    <property type="entry name" value="PROTEIN_KINASE_ATP"/>
    <property type="match status" value="1"/>
</dbReference>
<keyword evidence="13 20" id="KW-0829">Tyrosine-protein kinase</keyword>
<keyword evidence="8" id="KW-0519">Myristate</keyword>
<dbReference type="InterPro" id="IPR050198">
    <property type="entry name" value="Non-receptor_tyrosine_kinases"/>
</dbReference>
<dbReference type="InterPro" id="IPR036028">
    <property type="entry name" value="SH3-like_dom_sf"/>
</dbReference>
<dbReference type="Ensembl" id="ENSSSCT00030036990.1">
    <property type="protein sequence ID" value="ENSSSCP00030016939.1"/>
    <property type="gene ID" value="ENSSSCG00030026450.1"/>
</dbReference>
<organism evidence="25 26">
    <name type="scientific">Sus scrofa</name>
    <name type="common">Pig</name>
    <dbReference type="NCBI Taxonomy" id="9823"/>
    <lineage>
        <taxon>Eukaryota</taxon>
        <taxon>Metazoa</taxon>
        <taxon>Chordata</taxon>
        <taxon>Craniata</taxon>
        <taxon>Vertebrata</taxon>
        <taxon>Euteleostomi</taxon>
        <taxon>Mammalia</taxon>
        <taxon>Eutheria</taxon>
        <taxon>Laurasiatheria</taxon>
        <taxon>Artiodactyla</taxon>
        <taxon>Suina</taxon>
        <taxon>Suidae</taxon>
        <taxon>Sus</taxon>
    </lineage>
</organism>
<dbReference type="CDD" id="cd10362">
    <property type="entry name" value="SH2_Src_Lck"/>
    <property type="match status" value="1"/>
</dbReference>
<keyword evidence="11 19" id="KW-0067">ATP-binding</keyword>
<reference evidence="25" key="2">
    <citation type="submission" date="2025-05" db="UniProtKB">
        <authorList>
            <consortium name="Ensembl"/>
        </authorList>
    </citation>
    <scope>IDENTIFICATION</scope>
</reference>
<evidence type="ECO:0000256" key="8">
    <source>
        <dbReference type="ARBA" id="ARBA00022707"/>
    </source>
</evidence>
<evidence type="ECO:0000256" key="14">
    <source>
        <dbReference type="ARBA" id="ARBA00023139"/>
    </source>
</evidence>
<evidence type="ECO:0000256" key="20">
    <source>
        <dbReference type="RuleBase" id="RU362096"/>
    </source>
</evidence>
<dbReference type="CDD" id="cd05067">
    <property type="entry name" value="PTKc_Lck_Blk"/>
    <property type="match status" value="1"/>
</dbReference>
<dbReference type="SMART" id="SM00326">
    <property type="entry name" value="SH3"/>
    <property type="match status" value="1"/>
</dbReference>